<gene>
    <name evidence="2" type="ORF">F8C90_10090</name>
</gene>
<dbReference type="InterPro" id="IPR005119">
    <property type="entry name" value="LysR_subst-bd"/>
</dbReference>
<dbReference type="EMBL" id="WAJR01000037">
    <property type="protein sequence ID" value="KAB1636033.1"/>
    <property type="molecule type" value="Genomic_DNA"/>
</dbReference>
<name>A0A6N6NK85_9ACTN</name>
<comment type="caution">
    <text evidence="2">The sequence shown here is derived from an EMBL/GenBank/DDBJ whole genome shotgun (WGS) entry which is preliminary data.</text>
</comment>
<dbReference type="CDD" id="cd05466">
    <property type="entry name" value="PBP2_LTTR_substrate"/>
    <property type="match status" value="1"/>
</dbReference>
<organism evidence="2 3">
    <name type="scientific">Ellagibacter isourolithinifaciens</name>
    <dbReference type="NCBI Taxonomy" id="2137581"/>
    <lineage>
        <taxon>Bacteria</taxon>
        <taxon>Bacillati</taxon>
        <taxon>Actinomycetota</taxon>
        <taxon>Coriobacteriia</taxon>
        <taxon>Eggerthellales</taxon>
        <taxon>Eggerthellaceae</taxon>
        <taxon>Ellagibacter</taxon>
    </lineage>
</organism>
<evidence type="ECO:0000259" key="1">
    <source>
        <dbReference type="Pfam" id="PF03466"/>
    </source>
</evidence>
<dbReference type="RefSeq" id="WP_158050390.1">
    <property type="nucleotide sequence ID" value="NZ_WAJR01000037.1"/>
</dbReference>
<reference evidence="2 3" key="1">
    <citation type="submission" date="2019-09" db="EMBL/GenBank/DDBJ databases">
        <title>Whole genome shotgun sequencing (WGS) of Ellagibacter isourolithinifaciens DSM 104140(T) and Adlercreutzia muris DSM 29508(T).</title>
        <authorList>
            <person name="Stoll D.A."/>
            <person name="Danylec N."/>
            <person name="Huch M."/>
        </authorList>
    </citation>
    <scope>NUCLEOTIDE SEQUENCE [LARGE SCALE GENOMIC DNA]</scope>
    <source>
        <strain evidence="2 3">DSM 104140</strain>
    </source>
</reference>
<keyword evidence="3" id="KW-1185">Reference proteome</keyword>
<dbReference type="GeneID" id="98658757"/>
<proteinExistence type="predicted"/>
<dbReference type="Pfam" id="PF03466">
    <property type="entry name" value="LysR_substrate"/>
    <property type="match status" value="1"/>
</dbReference>
<dbReference type="OrthoDB" id="3183195at2"/>
<dbReference type="AlphaFoldDB" id="A0A6N6NK85"/>
<sequence>MTASCFLRTGKRPLTPTFGTRSYGANFLELKASHHKTSIAMIEEGIADIVFDFCEEKDLMDVDNVDCVPVCNIPLAILVSKANPLANRETVAIDDLRDYTLVKMEGAHMAHGWSCIERMCKSHGFEPTYRRQYSMRQIDLLTIAANLGSDIMVLGMNYIKRIGSGSALFAKVVPIADEDAYIPLSALFHMNNGNPILQEALDLIAATDESHTYDCALEDSTIFK</sequence>
<evidence type="ECO:0000313" key="3">
    <source>
        <dbReference type="Proteomes" id="UP000468668"/>
    </source>
</evidence>
<evidence type="ECO:0000313" key="2">
    <source>
        <dbReference type="EMBL" id="KAB1636033.1"/>
    </source>
</evidence>
<accession>A0A6N6NK85</accession>
<dbReference type="Gene3D" id="3.40.190.10">
    <property type="entry name" value="Periplasmic binding protein-like II"/>
    <property type="match status" value="2"/>
</dbReference>
<feature type="domain" description="LysR substrate-binding" evidence="1">
    <location>
        <begin position="28"/>
        <end position="154"/>
    </location>
</feature>
<dbReference type="SUPFAM" id="SSF53850">
    <property type="entry name" value="Periplasmic binding protein-like II"/>
    <property type="match status" value="1"/>
</dbReference>
<protein>
    <recommendedName>
        <fullName evidence="1">LysR substrate-binding domain-containing protein</fullName>
    </recommendedName>
</protein>
<dbReference type="Proteomes" id="UP000468668">
    <property type="component" value="Unassembled WGS sequence"/>
</dbReference>